<reference evidence="2" key="1">
    <citation type="journal article" date="2023" name="bioRxiv">
        <title>Scaffold-level genome assemblies of two parasitoid biocontrol wasps reveal the parthenogenesis mechanism and an associated novel virus.</title>
        <authorList>
            <person name="Inwood S."/>
            <person name="Skelly J."/>
            <person name="Guhlin J."/>
            <person name="Harrop T."/>
            <person name="Goldson S."/>
            <person name="Dearden P."/>
        </authorList>
    </citation>
    <scope>NUCLEOTIDE SEQUENCE</scope>
    <source>
        <strain evidence="2">Irish</strain>
        <tissue evidence="2">Whole body</tissue>
    </source>
</reference>
<organism evidence="2 3">
    <name type="scientific">Microctonus aethiopoides</name>
    <dbReference type="NCBI Taxonomy" id="144406"/>
    <lineage>
        <taxon>Eukaryota</taxon>
        <taxon>Metazoa</taxon>
        <taxon>Ecdysozoa</taxon>
        <taxon>Arthropoda</taxon>
        <taxon>Hexapoda</taxon>
        <taxon>Insecta</taxon>
        <taxon>Pterygota</taxon>
        <taxon>Neoptera</taxon>
        <taxon>Endopterygota</taxon>
        <taxon>Hymenoptera</taxon>
        <taxon>Apocrita</taxon>
        <taxon>Ichneumonoidea</taxon>
        <taxon>Braconidae</taxon>
        <taxon>Euphorinae</taxon>
        <taxon>Microctonus</taxon>
    </lineage>
</organism>
<feature type="compositionally biased region" description="Basic and acidic residues" evidence="1">
    <location>
        <begin position="100"/>
        <end position="110"/>
    </location>
</feature>
<comment type="caution">
    <text evidence="2">The sequence shown here is derived from an EMBL/GenBank/DDBJ whole genome shotgun (WGS) entry which is preliminary data.</text>
</comment>
<feature type="region of interest" description="Disordered" evidence="1">
    <location>
        <begin position="55"/>
        <end position="110"/>
    </location>
</feature>
<sequence length="110" mass="12669">MADRSLKTLSSHEHERYQSPMPSTPQAPVNVVLTVYNHEIPGIIFLDGSRLTRAQKRGDEADEVETDQLGAMRPQESGYRARDKNNVDKRNGYRSGSRRTTKERENKRKR</sequence>
<evidence type="ECO:0000313" key="2">
    <source>
        <dbReference type="EMBL" id="KAK0177528.1"/>
    </source>
</evidence>
<keyword evidence="3" id="KW-1185">Reference proteome</keyword>
<reference evidence="2" key="2">
    <citation type="submission" date="2023-03" db="EMBL/GenBank/DDBJ databases">
        <authorList>
            <person name="Inwood S.N."/>
            <person name="Skelly J.G."/>
            <person name="Guhlin J."/>
            <person name="Harrop T.W.R."/>
            <person name="Goldson S.G."/>
            <person name="Dearden P.K."/>
        </authorList>
    </citation>
    <scope>NUCLEOTIDE SEQUENCE</scope>
    <source>
        <strain evidence="2">Irish</strain>
        <tissue evidence="2">Whole body</tissue>
    </source>
</reference>
<protein>
    <submittedName>
        <fullName evidence="2">Uncharacterized protein</fullName>
    </submittedName>
</protein>
<feature type="region of interest" description="Disordered" evidence="1">
    <location>
        <begin position="1"/>
        <end position="27"/>
    </location>
</feature>
<name>A0AA39FXH3_9HYME</name>
<gene>
    <name evidence="2" type="ORF">PV328_001575</name>
</gene>
<evidence type="ECO:0000256" key="1">
    <source>
        <dbReference type="SAM" id="MobiDB-lite"/>
    </source>
</evidence>
<dbReference type="Proteomes" id="UP001168990">
    <property type="component" value="Unassembled WGS sequence"/>
</dbReference>
<dbReference type="AlphaFoldDB" id="A0AA39FXH3"/>
<feature type="compositionally biased region" description="Basic and acidic residues" evidence="1">
    <location>
        <begin position="79"/>
        <end position="91"/>
    </location>
</feature>
<proteinExistence type="predicted"/>
<feature type="compositionally biased region" description="Basic and acidic residues" evidence="1">
    <location>
        <begin position="1"/>
        <end position="17"/>
    </location>
</feature>
<accession>A0AA39FXH3</accession>
<evidence type="ECO:0000313" key="3">
    <source>
        <dbReference type="Proteomes" id="UP001168990"/>
    </source>
</evidence>
<dbReference type="EMBL" id="JAQQBS010000001">
    <property type="protein sequence ID" value="KAK0177528.1"/>
    <property type="molecule type" value="Genomic_DNA"/>
</dbReference>